<evidence type="ECO:0000259" key="2">
    <source>
        <dbReference type="Pfam" id="PF07859"/>
    </source>
</evidence>
<dbReference type="PANTHER" id="PTHR48081:SF33">
    <property type="entry name" value="KYNURENINE FORMAMIDASE"/>
    <property type="match status" value="1"/>
</dbReference>
<name>A0A2T4JED8_9RHOB</name>
<organism evidence="3 4">
    <name type="scientific">Phaeovulum veldkampii DSM 11550</name>
    <dbReference type="NCBI Taxonomy" id="1185920"/>
    <lineage>
        <taxon>Bacteria</taxon>
        <taxon>Pseudomonadati</taxon>
        <taxon>Pseudomonadota</taxon>
        <taxon>Alphaproteobacteria</taxon>
        <taxon>Rhodobacterales</taxon>
        <taxon>Paracoccaceae</taxon>
        <taxon>Phaeovulum</taxon>
    </lineage>
</organism>
<dbReference type="PANTHER" id="PTHR48081">
    <property type="entry name" value="AB HYDROLASE SUPERFAMILY PROTEIN C4A8.06C"/>
    <property type="match status" value="1"/>
</dbReference>
<dbReference type="InterPro" id="IPR013094">
    <property type="entry name" value="AB_hydrolase_3"/>
</dbReference>
<dbReference type="SUPFAM" id="SSF53474">
    <property type="entry name" value="alpha/beta-Hydrolases"/>
    <property type="match status" value="1"/>
</dbReference>
<dbReference type="Pfam" id="PF07859">
    <property type="entry name" value="Abhydrolase_3"/>
    <property type="match status" value="1"/>
</dbReference>
<evidence type="ECO:0000313" key="3">
    <source>
        <dbReference type="EMBL" id="PTE16271.1"/>
    </source>
</evidence>
<dbReference type="RefSeq" id="WP_107325780.1">
    <property type="nucleotide sequence ID" value="NZ_NHSP01000071.1"/>
</dbReference>
<evidence type="ECO:0000256" key="1">
    <source>
        <dbReference type="ARBA" id="ARBA00022801"/>
    </source>
</evidence>
<dbReference type="EMBL" id="PZKF01000036">
    <property type="protein sequence ID" value="PTE16271.1"/>
    <property type="molecule type" value="Genomic_DNA"/>
</dbReference>
<reference evidence="3 4" key="1">
    <citation type="submission" date="2018-03" db="EMBL/GenBank/DDBJ databases">
        <title>Rhodobacter veldkampii.</title>
        <authorList>
            <person name="Meyer T.E."/>
            <person name="Miller S."/>
            <person name="Lodha T."/>
            <person name="Gandham S."/>
            <person name="Chintalapati S."/>
            <person name="Chintalapati V.R."/>
        </authorList>
    </citation>
    <scope>NUCLEOTIDE SEQUENCE [LARGE SCALE GENOMIC DNA]</scope>
    <source>
        <strain evidence="3 4">DSM 11550</strain>
    </source>
</reference>
<dbReference type="InterPro" id="IPR029058">
    <property type="entry name" value="AB_hydrolase_fold"/>
</dbReference>
<evidence type="ECO:0000313" key="4">
    <source>
        <dbReference type="Proteomes" id="UP000241899"/>
    </source>
</evidence>
<dbReference type="InterPro" id="IPR050300">
    <property type="entry name" value="GDXG_lipolytic_enzyme"/>
</dbReference>
<dbReference type="AlphaFoldDB" id="A0A2T4JED8"/>
<gene>
    <name evidence="3" type="ORF">C5F46_13025</name>
</gene>
<dbReference type="GO" id="GO:0016787">
    <property type="term" value="F:hydrolase activity"/>
    <property type="evidence" value="ECO:0007669"/>
    <property type="project" value="UniProtKB-KW"/>
</dbReference>
<dbReference type="OrthoDB" id="9771666at2"/>
<proteinExistence type="predicted"/>
<dbReference type="Proteomes" id="UP000241899">
    <property type="component" value="Unassembled WGS sequence"/>
</dbReference>
<sequence length="258" mass="27251">MDMTEAYTNAAFIPGGADYPARWQAEAAAFRAAHAPERIAFGPGPRNWAELYRPEGFVQGLLVFVHGGYWLAFDPQVFSHLAAGALAAGWAVALPAYTLAPQARIGAITQEVGQAIAALADRVAGPIRLAGHSAGGHLVARMVCANAPLPASVAARIAKVVPISPLSDLAPLMRTEMNARLGIDAAEAEAESPLNLPPRRGAKIHIWVGGAERPAFLDQAHWLAATWGCPVMVDADRHHFDVIEGLTRPSPLLSCVLG</sequence>
<comment type="caution">
    <text evidence="3">The sequence shown here is derived from an EMBL/GenBank/DDBJ whole genome shotgun (WGS) entry which is preliminary data.</text>
</comment>
<protein>
    <submittedName>
        <fullName evidence="3">Alpha/beta hydrolase</fullName>
    </submittedName>
</protein>
<accession>A0A2T4JED8</accession>
<dbReference type="Gene3D" id="3.40.50.1820">
    <property type="entry name" value="alpha/beta hydrolase"/>
    <property type="match status" value="1"/>
</dbReference>
<keyword evidence="1 3" id="KW-0378">Hydrolase</keyword>
<feature type="domain" description="Alpha/beta hydrolase fold-3" evidence="2">
    <location>
        <begin position="62"/>
        <end position="177"/>
    </location>
</feature>
<keyword evidence="4" id="KW-1185">Reference proteome</keyword>